<feature type="domain" description="Carboxylesterase type B" evidence="7">
    <location>
        <begin position="28"/>
        <end position="627"/>
    </location>
</feature>
<dbReference type="InterPro" id="IPR000997">
    <property type="entry name" value="Cholinesterase"/>
</dbReference>
<evidence type="ECO:0000313" key="8">
    <source>
        <dbReference type="EMBL" id="THD27534.1"/>
    </source>
</evidence>
<feature type="active site" description="Acyl-ester intermediate" evidence="5">
    <location>
        <position position="241"/>
    </location>
</feature>
<dbReference type="EC" id="3.1.1.-" evidence="6"/>
<dbReference type="InterPro" id="IPR002018">
    <property type="entry name" value="CarbesteraseB"/>
</dbReference>
<dbReference type="PROSITE" id="PS00122">
    <property type="entry name" value="CARBOXYLESTERASE_B_1"/>
    <property type="match status" value="1"/>
</dbReference>
<evidence type="ECO:0000256" key="5">
    <source>
        <dbReference type="PIRSR" id="PIRSR600997-1"/>
    </source>
</evidence>
<keyword evidence="3 6" id="KW-0378">Hydrolase</keyword>
<accession>A0A4E0RPG5</accession>
<dbReference type="Gene3D" id="3.40.50.1820">
    <property type="entry name" value="alpha/beta hydrolase"/>
    <property type="match status" value="1"/>
</dbReference>
<protein>
    <recommendedName>
        <fullName evidence="6">Carboxylic ester hydrolase</fullName>
        <ecNumber evidence="6">3.1.1.-</ecNumber>
    </recommendedName>
</protein>
<dbReference type="Proteomes" id="UP000230066">
    <property type="component" value="Unassembled WGS sequence"/>
</dbReference>
<dbReference type="ESTHER" id="fashe-a0a4e0rpg5">
    <property type="family name" value="ACHE"/>
</dbReference>
<sequence length="697" mass="78865">MLSCATNLWLLILISEIIRETNSSAPAPTITLSHGGRVRGATEEVIFRDQKKNVDYFLGIPFAKPPVKELRFASPENHKGWEGIRDAVNLPPTCWQYIFTGFDIANNGARMWVNNTEMSEDCLYLNVWMPSGKINANLPVMVWIYGGGYTSGTSTLDVYNGKFLAAKHDLIVVSMQYRLGAFGFLRIDPKPTRFNRESEGSTKLALGNMGLKDQLLALEWVQKEIKNFGGNPRQVTVFGESSGAVSVTALWTSPKTKALFRRAIVQSGSIFARWGLHDLKVANHRAVVFSKACNCPDPTVDPSTSIKCLQDVDPMVLVNTLDAVIEDDAVQRNNTMWENFFHKLSASEIGNGPFPGWATSSRRYFEVPFAAVIDGDFLPNHPRNVLKSPNYTRESPELLIGVNQNEAIYFILYGLAMQETMFLKEDGNIVLPESIKKAGLREPRKSDGQKADFRWITALEFLDKSFLIPGLAAAPATFYGLPVSFNTTQEYAYPYDIKLAGEEVMKRISDLASDADFICPTLEFAEMASRQSNAKVYLYYFQQMSSRLPWPTWVGAMHGYEIPFVFGIPYSKEFIKEFYGFTLEETEFGDKMQQLWVNFAKYGDPNLPVTDQYSAKWPLYKSNAISEKQPDQWDHYILDVNMRPGSRLREKECGFWLHFMDAYQREVLAGAMAIYPANRTGLVLLWICIFRIAVLLY</sequence>
<comment type="caution">
    <text evidence="8">The sequence shown here is derived from an EMBL/GenBank/DDBJ whole genome shotgun (WGS) entry which is preliminary data.</text>
</comment>
<evidence type="ECO:0000259" key="7">
    <source>
        <dbReference type="Pfam" id="PF00135"/>
    </source>
</evidence>
<dbReference type="PRINTS" id="PR00878">
    <property type="entry name" value="CHOLNESTRASE"/>
</dbReference>
<dbReference type="SUPFAM" id="SSF53474">
    <property type="entry name" value="alpha/beta-Hydrolases"/>
    <property type="match status" value="1"/>
</dbReference>
<feature type="signal peptide" evidence="6">
    <location>
        <begin position="1"/>
        <end position="23"/>
    </location>
</feature>
<evidence type="ECO:0000256" key="3">
    <source>
        <dbReference type="ARBA" id="ARBA00022801"/>
    </source>
</evidence>
<comment type="similarity">
    <text evidence="1 6">Belongs to the type-B carboxylesterase/lipase family.</text>
</comment>
<dbReference type="GO" id="GO:0019695">
    <property type="term" value="P:choline metabolic process"/>
    <property type="evidence" value="ECO:0007669"/>
    <property type="project" value="TreeGrafter"/>
</dbReference>
<evidence type="ECO:0000256" key="2">
    <source>
        <dbReference type="ARBA" id="ARBA00022487"/>
    </source>
</evidence>
<dbReference type="InterPro" id="IPR019819">
    <property type="entry name" value="Carboxylesterase_B_CS"/>
</dbReference>
<evidence type="ECO:0000256" key="1">
    <source>
        <dbReference type="ARBA" id="ARBA00005964"/>
    </source>
</evidence>
<evidence type="ECO:0000313" key="9">
    <source>
        <dbReference type="Proteomes" id="UP000230066"/>
    </source>
</evidence>
<dbReference type="GO" id="GO:0006581">
    <property type="term" value="P:acetylcholine catabolic process"/>
    <property type="evidence" value="ECO:0007669"/>
    <property type="project" value="TreeGrafter"/>
</dbReference>
<keyword evidence="6" id="KW-0732">Signal</keyword>
<dbReference type="Pfam" id="PF00135">
    <property type="entry name" value="COesterase"/>
    <property type="match status" value="1"/>
</dbReference>
<evidence type="ECO:0000256" key="6">
    <source>
        <dbReference type="RuleBase" id="RU361235"/>
    </source>
</evidence>
<feature type="active site" description="Charge relay system" evidence="5">
    <location>
        <position position="406"/>
    </location>
</feature>
<feature type="chain" id="PRO_5019882003" description="Carboxylic ester hydrolase" evidence="6">
    <location>
        <begin position="24"/>
        <end position="697"/>
    </location>
</feature>
<dbReference type="GO" id="GO:0005886">
    <property type="term" value="C:plasma membrane"/>
    <property type="evidence" value="ECO:0007669"/>
    <property type="project" value="TreeGrafter"/>
</dbReference>
<dbReference type="PANTHER" id="PTHR43918">
    <property type="entry name" value="ACETYLCHOLINESTERASE"/>
    <property type="match status" value="1"/>
</dbReference>
<keyword evidence="9" id="KW-1185">Reference proteome</keyword>
<feature type="active site" description="Charge relay system" evidence="5">
    <location>
        <position position="558"/>
    </location>
</feature>
<dbReference type="InterPro" id="IPR019826">
    <property type="entry name" value="Carboxylesterase_B_AS"/>
</dbReference>
<dbReference type="GO" id="GO:0003990">
    <property type="term" value="F:acetylcholinesterase activity"/>
    <property type="evidence" value="ECO:0007669"/>
    <property type="project" value="TreeGrafter"/>
</dbReference>
<dbReference type="EMBL" id="JXXN02000395">
    <property type="protein sequence ID" value="THD27534.1"/>
    <property type="molecule type" value="Genomic_DNA"/>
</dbReference>
<dbReference type="PANTHER" id="PTHR43918:SF4">
    <property type="entry name" value="CARBOXYLIC ESTER HYDROLASE"/>
    <property type="match status" value="1"/>
</dbReference>
<reference evidence="8" key="1">
    <citation type="submission" date="2019-03" db="EMBL/GenBank/DDBJ databases">
        <title>Improved annotation for the trematode Fasciola hepatica.</title>
        <authorList>
            <person name="Choi Y.-J."/>
            <person name="Martin J."/>
            <person name="Mitreva M."/>
        </authorList>
    </citation>
    <scope>NUCLEOTIDE SEQUENCE [LARGE SCALE GENOMIC DNA]</scope>
</reference>
<dbReference type="GO" id="GO:0005615">
    <property type="term" value="C:extracellular space"/>
    <property type="evidence" value="ECO:0007669"/>
    <property type="project" value="TreeGrafter"/>
</dbReference>
<dbReference type="InterPro" id="IPR029058">
    <property type="entry name" value="AB_hydrolase_fold"/>
</dbReference>
<name>A0A4E0RPG5_FASHE</name>
<dbReference type="InterPro" id="IPR050654">
    <property type="entry name" value="AChE-related_enzymes"/>
</dbReference>
<dbReference type="AlphaFoldDB" id="A0A4E0RPG5"/>
<proteinExistence type="inferred from homology"/>
<keyword evidence="4" id="KW-1015">Disulfide bond</keyword>
<dbReference type="PROSITE" id="PS00941">
    <property type="entry name" value="CARBOXYLESTERASE_B_2"/>
    <property type="match status" value="1"/>
</dbReference>
<evidence type="ECO:0000256" key="4">
    <source>
        <dbReference type="ARBA" id="ARBA00023157"/>
    </source>
</evidence>
<gene>
    <name evidence="8" type="ORF">D915_001711</name>
</gene>
<keyword evidence="2" id="KW-0719">Serine esterase</keyword>
<organism evidence="8 9">
    <name type="scientific">Fasciola hepatica</name>
    <name type="common">Liver fluke</name>
    <dbReference type="NCBI Taxonomy" id="6192"/>
    <lineage>
        <taxon>Eukaryota</taxon>
        <taxon>Metazoa</taxon>
        <taxon>Spiralia</taxon>
        <taxon>Lophotrochozoa</taxon>
        <taxon>Platyhelminthes</taxon>
        <taxon>Trematoda</taxon>
        <taxon>Digenea</taxon>
        <taxon>Plagiorchiida</taxon>
        <taxon>Echinostomata</taxon>
        <taxon>Echinostomatoidea</taxon>
        <taxon>Fasciolidae</taxon>
        <taxon>Fasciola</taxon>
    </lineage>
</organism>